<feature type="region of interest" description="Disordered" evidence="1">
    <location>
        <begin position="1"/>
        <end position="39"/>
    </location>
</feature>
<proteinExistence type="predicted"/>
<evidence type="ECO:0000313" key="3">
    <source>
        <dbReference type="Proteomes" id="UP000299102"/>
    </source>
</evidence>
<reference evidence="2 3" key="1">
    <citation type="journal article" date="2019" name="Commun. Biol.">
        <title>The bagworm genome reveals a unique fibroin gene that provides high tensile strength.</title>
        <authorList>
            <person name="Kono N."/>
            <person name="Nakamura H."/>
            <person name="Ohtoshi R."/>
            <person name="Tomita M."/>
            <person name="Numata K."/>
            <person name="Arakawa K."/>
        </authorList>
    </citation>
    <scope>NUCLEOTIDE SEQUENCE [LARGE SCALE GENOMIC DNA]</scope>
</reference>
<evidence type="ECO:0000313" key="2">
    <source>
        <dbReference type="EMBL" id="GBP85703.1"/>
    </source>
</evidence>
<comment type="caution">
    <text evidence="2">The sequence shown here is derived from an EMBL/GenBank/DDBJ whole genome shotgun (WGS) entry which is preliminary data.</text>
</comment>
<evidence type="ECO:0000256" key="1">
    <source>
        <dbReference type="SAM" id="MobiDB-lite"/>
    </source>
</evidence>
<name>A0A4C1ZEX2_EUMVA</name>
<dbReference type="Proteomes" id="UP000299102">
    <property type="component" value="Unassembled WGS sequence"/>
</dbReference>
<sequence>MNNAKLGKIDGDKLAMGQFGNGQRNLRDQRRCKSKGVSSDQVCESDAQWPRGALPRVGAGAPRPFDGARWLYNRITTSKHYVFSARAHPLRVVVAQRPRGRAASITEFDSIGRSAPPARAAPRPLAEADYKTERRCCDATRENGTQRI</sequence>
<gene>
    <name evidence="2" type="ORF">EVAR_53949_1</name>
</gene>
<accession>A0A4C1ZEX2</accession>
<dbReference type="AlphaFoldDB" id="A0A4C1ZEX2"/>
<keyword evidence="3" id="KW-1185">Reference proteome</keyword>
<dbReference type="EMBL" id="BGZK01001753">
    <property type="protein sequence ID" value="GBP85703.1"/>
    <property type="molecule type" value="Genomic_DNA"/>
</dbReference>
<protein>
    <submittedName>
        <fullName evidence="2">Uncharacterized protein</fullName>
    </submittedName>
</protein>
<organism evidence="2 3">
    <name type="scientific">Eumeta variegata</name>
    <name type="common">Bagworm moth</name>
    <name type="synonym">Eumeta japonica</name>
    <dbReference type="NCBI Taxonomy" id="151549"/>
    <lineage>
        <taxon>Eukaryota</taxon>
        <taxon>Metazoa</taxon>
        <taxon>Ecdysozoa</taxon>
        <taxon>Arthropoda</taxon>
        <taxon>Hexapoda</taxon>
        <taxon>Insecta</taxon>
        <taxon>Pterygota</taxon>
        <taxon>Neoptera</taxon>
        <taxon>Endopterygota</taxon>
        <taxon>Lepidoptera</taxon>
        <taxon>Glossata</taxon>
        <taxon>Ditrysia</taxon>
        <taxon>Tineoidea</taxon>
        <taxon>Psychidae</taxon>
        <taxon>Oiketicinae</taxon>
        <taxon>Eumeta</taxon>
    </lineage>
</organism>